<name>A0ABS8JD64_9GAMM</name>
<dbReference type="PANTHER" id="PTHR10361:SF28">
    <property type="entry name" value="P3 PROTEIN-RELATED"/>
    <property type="match status" value="1"/>
</dbReference>
<gene>
    <name evidence="6" type="ORF">LK996_00405</name>
</gene>
<dbReference type="Proteomes" id="UP001165293">
    <property type="component" value="Unassembled WGS sequence"/>
</dbReference>
<accession>A0ABS8JD64</accession>
<feature type="transmembrane region" description="Helical" evidence="5">
    <location>
        <begin position="40"/>
        <end position="59"/>
    </location>
</feature>
<keyword evidence="7" id="KW-1185">Reference proteome</keyword>
<dbReference type="RefSeq" id="WP_230525202.1">
    <property type="nucleotide sequence ID" value="NZ_JAJGAK010000001.1"/>
</dbReference>
<dbReference type="InterPro" id="IPR038770">
    <property type="entry name" value="Na+/solute_symporter_sf"/>
</dbReference>
<dbReference type="Gene3D" id="1.20.1530.20">
    <property type="match status" value="1"/>
</dbReference>
<feature type="transmembrane region" description="Helical" evidence="5">
    <location>
        <begin position="6"/>
        <end position="28"/>
    </location>
</feature>
<keyword evidence="4 5" id="KW-0472">Membrane</keyword>
<keyword evidence="2 5" id="KW-0812">Transmembrane</keyword>
<feature type="transmembrane region" description="Helical" evidence="5">
    <location>
        <begin position="97"/>
        <end position="125"/>
    </location>
</feature>
<feature type="transmembrane region" description="Helical" evidence="5">
    <location>
        <begin position="131"/>
        <end position="154"/>
    </location>
</feature>
<feature type="transmembrane region" description="Helical" evidence="5">
    <location>
        <begin position="199"/>
        <end position="219"/>
    </location>
</feature>
<feature type="transmembrane region" description="Helical" evidence="5">
    <location>
        <begin position="253"/>
        <end position="273"/>
    </location>
</feature>
<comment type="caution">
    <text evidence="6">The sequence shown here is derived from an EMBL/GenBank/DDBJ whole genome shotgun (WGS) entry which is preliminary data.</text>
</comment>
<evidence type="ECO:0000256" key="5">
    <source>
        <dbReference type="SAM" id="Phobius"/>
    </source>
</evidence>
<organism evidence="6 7">
    <name type="scientific">Noviluteimonas lactosilytica</name>
    <dbReference type="NCBI Taxonomy" id="2888523"/>
    <lineage>
        <taxon>Bacteria</taxon>
        <taxon>Pseudomonadati</taxon>
        <taxon>Pseudomonadota</taxon>
        <taxon>Gammaproteobacteria</taxon>
        <taxon>Lysobacterales</taxon>
        <taxon>Lysobacteraceae</taxon>
        <taxon>Noviluteimonas</taxon>
    </lineage>
</organism>
<evidence type="ECO:0000256" key="2">
    <source>
        <dbReference type="ARBA" id="ARBA00022692"/>
    </source>
</evidence>
<dbReference type="InterPro" id="IPR004710">
    <property type="entry name" value="Bilac:Na_transpt"/>
</dbReference>
<evidence type="ECO:0000256" key="3">
    <source>
        <dbReference type="ARBA" id="ARBA00022989"/>
    </source>
</evidence>
<dbReference type="InterPro" id="IPR002657">
    <property type="entry name" value="BilAc:Na_symport/Acr3"/>
</dbReference>
<evidence type="ECO:0000256" key="4">
    <source>
        <dbReference type="ARBA" id="ARBA00023136"/>
    </source>
</evidence>
<comment type="subcellular location">
    <subcellularLocation>
        <location evidence="1">Membrane</location>
        <topology evidence="1">Multi-pass membrane protein</topology>
    </subcellularLocation>
</comment>
<evidence type="ECO:0000256" key="1">
    <source>
        <dbReference type="ARBA" id="ARBA00004141"/>
    </source>
</evidence>
<evidence type="ECO:0000313" key="6">
    <source>
        <dbReference type="EMBL" id="MCC8361548.1"/>
    </source>
</evidence>
<feature type="transmembrane region" description="Helical" evidence="5">
    <location>
        <begin position="175"/>
        <end position="193"/>
    </location>
</feature>
<sequence length="288" mass="30775">MDPKSIVILACQLSIVCTVLGFGLHASRNDLLYLWRRPGLLVRSIVSVMLIMPAVALAMESLFEFRRTAELALVALAFSPIPPLLPTKSDRAGGEHAYMVSLLLTLSLVAIVAVPVSAAILSVVFERQFNLSVSAVAKIVLVMAVLPLVVGVLIRRRMPRFADHIAPMVGRIAKILLPLAVIVLLAAAWRGIWDAIGDGTILAIVVFVGIGMAVGHLLGRPDRGHSIGLALASSCRHPAIALTMASANFPDQHFAGTILLYVLVSALMGLPYVMYMHRCEAPAAAPKT</sequence>
<feature type="transmembrane region" description="Helical" evidence="5">
    <location>
        <begin position="65"/>
        <end position="85"/>
    </location>
</feature>
<evidence type="ECO:0000313" key="7">
    <source>
        <dbReference type="Proteomes" id="UP001165293"/>
    </source>
</evidence>
<dbReference type="Pfam" id="PF01758">
    <property type="entry name" value="SBF"/>
    <property type="match status" value="1"/>
</dbReference>
<reference evidence="6" key="1">
    <citation type="submission" date="2021-10" db="EMBL/GenBank/DDBJ databases">
        <authorList>
            <person name="Lyu M."/>
            <person name="Wang X."/>
            <person name="Meng X."/>
            <person name="Xu K."/>
        </authorList>
    </citation>
    <scope>NUCLEOTIDE SEQUENCE</scope>
    <source>
        <strain evidence="6">A6</strain>
    </source>
</reference>
<proteinExistence type="predicted"/>
<dbReference type="EMBL" id="JAJGAK010000001">
    <property type="protein sequence ID" value="MCC8361548.1"/>
    <property type="molecule type" value="Genomic_DNA"/>
</dbReference>
<protein>
    <submittedName>
        <fullName evidence="6">Bile acid:sodium symporter</fullName>
    </submittedName>
</protein>
<dbReference type="PANTHER" id="PTHR10361">
    <property type="entry name" value="SODIUM-BILE ACID COTRANSPORTER"/>
    <property type="match status" value="1"/>
</dbReference>
<keyword evidence="3 5" id="KW-1133">Transmembrane helix</keyword>